<feature type="domain" description="G" evidence="1">
    <location>
        <begin position="182"/>
        <end position="281"/>
    </location>
</feature>
<dbReference type="PANTHER" id="PTHR42714">
    <property type="entry name" value="TRNA MODIFICATION GTPASE GTPBP3"/>
    <property type="match status" value="1"/>
</dbReference>
<dbReference type="Gene3D" id="3.40.50.300">
    <property type="entry name" value="P-loop containing nucleotide triphosphate hydrolases"/>
    <property type="match status" value="1"/>
</dbReference>
<dbReference type="Gene3D" id="1.20.120.430">
    <property type="entry name" value="tRNA modification GTPase MnmE domain 2"/>
    <property type="match status" value="1"/>
</dbReference>
<dbReference type="InterPro" id="IPR027368">
    <property type="entry name" value="MnmE_dom2"/>
</dbReference>
<dbReference type="SUPFAM" id="SSF103025">
    <property type="entry name" value="Folate-binding domain"/>
    <property type="match status" value="1"/>
</dbReference>
<comment type="caution">
    <text evidence="2">The sequence shown here is derived from an EMBL/GenBank/DDBJ whole genome shotgun (WGS) entry which is preliminary data.</text>
</comment>
<dbReference type="InterPro" id="IPR031168">
    <property type="entry name" value="G_TrmE"/>
</dbReference>
<dbReference type="GO" id="GO:0030488">
    <property type="term" value="P:tRNA methylation"/>
    <property type="evidence" value="ECO:0007669"/>
    <property type="project" value="TreeGrafter"/>
</dbReference>
<evidence type="ECO:0000259" key="1">
    <source>
        <dbReference type="Pfam" id="PF01926"/>
    </source>
</evidence>
<proteinExistence type="predicted"/>
<evidence type="ECO:0000313" key="2">
    <source>
        <dbReference type="EMBL" id="HGT38511.1"/>
    </source>
</evidence>
<dbReference type="GO" id="GO:0005525">
    <property type="term" value="F:GTP binding"/>
    <property type="evidence" value="ECO:0007669"/>
    <property type="project" value="InterPro"/>
</dbReference>
<protein>
    <submittedName>
        <fullName evidence="2">GTP-binding protein</fullName>
    </submittedName>
</protein>
<dbReference type="InterPro" id="IPR006073">
    <property type="entry name" value="GTP-bd"/>
</dbReference>
<dbReference type="GO" id="GO:0002098">
    <property type="term" value="P:tRNA wobble uridine modification"/>
    <property type="evidence" value="ECO:0007669"/>
    <property type="project" value="TreeGrafter"/>
</dbReference>
<name>A0A7C4LP60_9PLAN</name>
<organism evidence="2">
    <name type="scientific">Schlesneria paludicola</name>
    <dbReference type="NCBI Taxonomy" id="360056"/>
    <lineage>
        <taxon>Bacteria</taxon>
        <taxon>Pseudomonadati</taxon>
        <taxon>Planctomycetota</taxon>
        <taxon>Planctomycetia</taxon>
        <taxon>Planctomycetales</taxon>
        <taxon>Planctomycetaceae</taxon>
        <taxon>Schlesneria</taxon>
    </lineage>
</organism>
<dbReference type="Pfam" id="PF01926">
    <property type="entry name" value="MMR_HSR1"/>
    <property type="match status" value="1"/>
</dbReference>
<dbReference type="PANTHER" id="PTHR42714:SF2">
    <property type="entry name" value="TRNA MODIFICATION GTPASE GTPBP3, MITOCHONDRIAL"/>
    <property type="match status" value="1"/>
</dbReference>
<dbReference type="Gene3D" id="3.30.1360.120">
    <property type="entry name" value="Probable tRNA modification gtpase trme, domain 1"/>
    <property type="match status" value="1"/>
</dbReference>
<accession>A0A7C4LP60</accession>
<reference evidence="2" key="1">
    <citation type="journal article" date="2020" name="mSystems">
        <title>Genome- and Community-Level Interaction Insights into Carbon Utilization and Element Cycling Functions of Hydrothermarchaeota in Hydrothermal Sediment.</title>
        <authorList>
            <person name="Zhou Z."/>
            <person name="Liu Y."/>
            <person name="Xu W."/>
            <person name="Pan J."/>
            <person name="Luo Z.H."/>
            <person name="Li M."/>
        </authorList>
    </citation>
    <scope>NUCLEOTIDE SEQUENCE [LARGE SCALE GENOMIC DNA]</scope>
    <source>
        <strain evidence="2">SpSt-508</strain>
    </source>
</reference>
<sequence>MAMTASVDAAACWTPPGRGAIAVIRVRSSRSLDGLFRARGGRKWSELACYRPHCGSWGGEEVVVCRLSDADCEIQCHGGEAAVRRILRDLGGAGIATVDAAELAAVWQEPLDLEVQQALMRAATWRTANILAEQADGLLKTELLALCELRWESADRRRFADKLAALLEWSQFGVHLSQPWSVVLTGRPNVGKSSLLNALLGFRRAVVADVPGTTRDVVTSCTAFDGWPVELADTAGQRPAAEVLEAAGIALAQSRLAAADLRVLLLDTSQPPRSEDFALLAQWSDAVVVAHKADLPDRFGRDLPSAALRVSSRTGEGLSVLMAEMVRRLVPRVPPPGTPVPVSRRQVDLLRAMHAALLVDDEPRYRAAALALVTGDGLAP</sequence>
<dbReference type="NCBIfam" id="TIGR00231">
    <property type="entry name" value="small_GTP"/>
    <property type="match status" value="1"/>
</dbReference>
<dbReference type="InterPro" id="IPR027417">
    <property type="entry name" value="P-loop_NTPase"/>
</dbReference>
<dbReference type="CDD" id="cd04164">
    <property type="entry name" value="trmE"/>
    <property type="match status" value="1"/>
</dbReference>
<dbReference type="AlphaFoldDB" id="A0A7C4LP60"/>
<dbReference type="GO" id="GO:0005829">
    <property type="term" value="C:cytosol"/>
    <property type="evidence" value="ECO:0007669"/>
    <property type="project" value="TreeGrafter"/>
</dbReference>
<gene>
    <name evidence="2" type="ORF">ENS64_04510</name>
</gene>
<dbReference type="SUPFAM" id="SSF52540">
    <property type="entry name" value="P-loop containing nucleoside triphosphate hydrolases"/>
    <property type="match status" value="1"/>
</dbReference>
<dbReference type="InterPro" id="IPR005225">
    <property type="entry name" value="Small_GTP-bd"/>
</dbReference>
<dbReference type="InterPro" id="IPR027266">
    <property type="entry name" value="TrmE/GcvT-like"/>
</dbReference>
<dbReference type="EMBL" id="DSVQ01000009">
    <property type="protein sequence ID" value="HGT38511.1"/>
    <property type="molecule type" value="Genomic_DNA"/>
</dbReference>